<dbReference type="Proteomes" id="UP000031760">
    <property type="component" value="Chromosome"/>
</dbReference>
<sequence>MKKFRTVAIFTYPAEAQVMKGKLESEGISVFLRNEYTIAAEPFASNAMGGIKMDVYLEDFIKANAIVEQSDPDFTQTMTVSIKCPNCGKRSVREQHDVNSAKGVVETLRAALYSIIPFIDHKNYKCMNCTTEFDLNE</sequence>
<evidence type="ECO:0000313" key="1">
    <source>
        <dbReference type="EMBL" id="BAO54715.1"/>
    </source>
</evidence>
<dbReference type="OrthoDB" id="8480302at2"/>
<dbReference type="KEGG" id="nmf:NMS_0706"/>
<dbReference type="HOGENOM" id="CLU_130977_0_0_10"/>
<name>W8VPX9_9FLAO</name>
<keyword evidence="2" id="KW-1185">Reference proteome</keyword>
<evidence type="ECO:0008006" key="3">
    <source>
        <dbReference type="Google" id="ProtNLM"/>
    </source>
</evidence>
<organism evidence="1 2">
    <name type="scientific">Nonlabens marinus S1-08</name>
    <dbReference type="NCBI Taxonomy" id="1454201"/>
    <lineage>
        <taxon>Bacteria</taxon>
        <taxon>Pseudomonadati</taxon>
        <taxon>Bacteroidota</taxon>
        <taxon>Flavobacteriia</taxon>
        <taxon>Flavobacteriales</taxon>
        <taxon>Flavobacteriaceae</taxon>
        <taxon>Nonlabens</taxon>
    </lineage>
</organism>
<proteinExistence type="predicted"/>
<dbReference type="EMBL" id="AP014548">
    <property type="protein sequence ID" value="BAO54715.1"/>
    <property type="molecule type" value="Genomic_DNA"/>
</dbReference>
<dbReference type="STRING" id="1454201.NMS_0706"/>
<protein>
    <recommendedName>
        <fullName evidence="3">DUF2007 domain-containing protein</fullName>
    </recommendedName>
</protein>
<accession>W8VPX9</accession>
<evidence type="ECO:0000313" key="2">
    <source>
        <dbReference type="Proteomes" id="UP000031760"/>
    </source>
</evidence>
<gene>
    <name evidence="1" type="ORF">NMS_0706</name>
</gene>
<dbReference type="AlphaFoldDB" id="W8VPX9"/>
<reference evidence="1 2" key="1">
    <citation type="journal article" date="2014" name="Proc. Natl. Acad. Sci. U.S.A.">
        <title>Functional characterization of flavobacteria rhodopsins reveals a unique class of light-driven chloride pump in bacteria.</title>
        <authorList>
            <person name="Yoshizawa S."/>
            <person name="Kumagai Y."/>
            <person name="Kim H."/>
            <person name="Ogura Y."/>
            <person name="Hayashi T."/>
            <person name="Iwasaki W."/>
            <person name="DeLong E.F."/>
            <person name="Kogure K."/>
        </authorList>
    </citation>
    <scope>NUCLEOTIDE SEQUENCE [LARGE SCALE GENOMIC DNA]</scope>
    <source>
        <strain evidence="1 2">S1-08</strain>
    </source>
</reference>
<dbReference type="RefSeq" id="WP_041495425.1">
    <property type="nucleotide sequence ID" value="NZ_AP014548.1"/>
</dbReference>